<protein>
    <submittedName>
        <fullName evidence="2">Uncharacterized protein</fullName>
    </submittedName>
</protein>
<evidence type="ECO:0000313" key="3">
    <source>
        <dbReference type="Proteomes" id="UP001286313"/>
    </source>
</evidence>
<organism evidence="2 3">
    <name type="scientific">Petrolisthes cinctipes</name>
    <name type="common">Flat porcelain crab</name>
    <dbReference type="NCBI Taxonomy" id="88211"/>
    <lineage>
        <taxon>Eukaryota</taxon>
        <taxon>Metazoa</taxon>
        <taxon>Ecdysozoa</taxon>
        <taxon>Arthropoda</taxon>
        <taxon>Crustacea</taxon>
        <taxon>Multicrustacea</taxon>
        <taxon>Malacostraca</taxon>
        <taxon>Eumalacostraca</taxon>
        <taxon>Eucarida</taxon>
        <taxon>Decapoda</taxon>
        <taxon>Pleocyemata</taxon>
        <taxon>Anomura</taxon>
        <taxon>Galatheoidea</taxon>
        <taxon>Porcellanidae</taxon>
        <taxon>Petrolisthes</taxon>
    </lineage>
</organism>
<evidence type="ECO:0000256" key="1">
    <source>
        <dbReference type="SAM" id="MobiDB-lite"/>
    </source>
</evidence>
<dbReference type="EMBL" id="JAWQEG010005096">
    <property type="protein sequence ID" value="KAK3859177.1"/>
    <property type="molecule type" value="Genomic_DNA"/>
</dbReference>
<keyword evidence="3" id="KW-1185">Reference proteome</keyword>
<reference evidence="2" key="1">
    <citation type="submission" date="2023-10" db="EMBL/GenBank/DDBJ databases">
        <title>Genome assemblies of two species of porcelain crab, Petrolisthes cinctipes and Petrolisthes manimaculis (Anomura: Porcellanidae).</title>
        <authorList>
            <person name="Angst P."/>
        </authorList>
    </citation>
    <scope>NUCLEOTIDE SEQUENCE</scope>
    <source>
        <strain evidence="2">PB745_01</strain>
        <tissue evidence="2">Gill</tissue>
    </source>
</reference>
<sequence>MEISERKGMENENRGREEDCGGDDWRKERDIGEVKKRKGSGMRREAGGWLEGDLLPCLPHLSCLTCPVLSRFSSHVLPHLSCLTCPVLVGSPVLSRFGSPVLSYSTSPVLSHLSCHILPHLSCPVRLHLSCLTCPVPISSPVLSPLAHLSCLTCPVPISSPVLSPLAHLSCPVLPRLPGSIPFCLTCPVLFRLTLSCLISFHLPCSVSPVLLSHLSLSVSPVLFRLVCSFLSHLTCHHCPVLLHLSSALSCRIPSVSSCLTARLSRNFVLPHILFSPPERCVA</sequence>
<name>A0AAE1BY48_PETCI</name>
<evidence type="ECO:0000313" key="2">
    <source>
        <dbReference type="EMBL" id="KAK3859177.1"/>
    </source>
</evidence>
<dbReference type="Proteomes" id="UP001286313">
    <property type="component" value="Unassembled WGS sequence"/>
</dbReference>
<gene>
    <name evidence="2" type="ORF">Pcinc_034687</name>
</gene>
<proteinExistence type="predicted"/>
<accession>A0AAE1BY48</accession>
<feature type="region of interest" description="Disordered" evidence="1">
    <location>
        <begin position="1"/>
        <end position="26"/>
    </location>
</feature>
<dbReference type="AlphaFoldDB" id="A0AAE1BY48"/>
<comment type="caution">
    <text evidence="2">The sequence shown here is derived from an EMBL/GenBank/DDBJ whole genome shotgun (WGS) entry which is preliminary data.</text>
</comment>